<evidence type="ECO:0000313" key="3">
    <source>
        <dbReference type="Proteomes" id="UP000076407"/>
    </source>
</evidence>
<keyword evidence="3" id="KW-1185">Reference proteome</keyword>
<dbReference type="AlphaFoldDB" id="A0A182XRC5"/>
<feature type="region of interest" description="Disordered" evidence="1">
    <location>
        <begin position="48"/>
        <end position="75"/>
    </location>
</feature>
<name>A0A182XRC5_ANOQN</name>
<dbReference type="VEuPathDB" id="VectorBase:AQUA014402"/>
<feature type="compositionally biased region" description="Basic and acidic residues" evidence="1">
    <location>
        <begin position="53"/>
        <end position="65"/>
    </location>
</feature>
<reference evidence="2" key="1">
    <citation type="submission" date="2020-05" db="UniProtKB">
        <authorList>
            <consortium name="EnsemblMetazoa"/>
        </authorList>
    </citation>
    <scope>IDENTIFICATION</scope>
    <source>
        <strain evidence="2">SANGQUA</strain>
    </source>
</reference>
<evidence type="ECO:0000256" key="1">
    <source>
        <dbReference type="SAM" id="MobiDB-lite"/>
    </source>
</evidence>
<organism evidence="2 3">
    <name type="scientific">Anopheles quadriannulatus</name>
    <name type="common">Mosquito</name>
    <dbReference type="NCBI Taxonomy" id="34691"/>
    <lineage>
        <taxon>Eukaryota</taxon>
        <taxon>Metazoa</taxon>
        <taxon>Ecdysozoa</taxon>
        <taxon>Arthropoda</taxon>
        <taxon>Hexapoda</taxon>
        <taxon>Insecta</taxon>
        <taxon>Pterygota</taxon>
        <taxon>Neoptera</taxon>
        <taxon>Endopterygota</taxon>
        <taxon>Diptera</taxon>
        <taxon>Nematocera</taxon>
        <taxon>Culicoidea</taxon>
        <taxon>Culicidae</taxon>
        <taxon>Anophelinae</taxon>
        <taxon>Anopheles</taxon>
    </lineage>
</organism>
<accession>A0A182XRC5</accession>
<protein>
    <submittedName>
        <fullName evidence="2">Uncharacterized protein</fullName>
    </submittedName>
</protein>
<dbReference type="Proteomes" id="UP000076407">
    <property type="component" value="Unassembled WGS sequence"/>
</dbReference>
<evidence type="ECO:0000313" key="2">
    <source>
        <dbReference type="EnsemblMetazoa" id="AQUA014402-PA"/>
    </source>
</evidence>
<sequence length="140" mass="14575">MSNQRSLVDGTTGSRNVGSFLLHLSVHSRDSLDVVGVTVRIGSRGSSVSNWSRDNRAMGSVRDRSSGIGGDWGGVGSDRGNAGVAGVRDGRGSVSGDVLGRNVLLDHSRGWDAVHRRDGVVVVGLSAGDQSDHDYSCDAL</sequence>
<proteinExistence type="predicted"/>
<dbReference type="EnsemblMetazoa" id="AQUA014402-RA">
    <property type="protein sequence ID" value="AQUA014402-PA"/>
    <property type="gene ID" value="AQUA014402"/>
</dbReference>